<organism evidence="1 2">
    <name type="scientific">Phytohabitans rumicis</name>
    <dbReference type="NCBI Taxonomy" id="1076125"/>
    <lineage>
        <taxon>Bacteria</taxon>
        <taxon>Bacillati</taxon>
        <taxon>Actinomycetota</taxon>
        <taxon>Actinomycetes</taxon>
        <taxon>Micromonosporales</taxon>
        <taxon>Micromonosporaceae</taxon>
    </lineage>
</organism>
<keyword evidence="2" id="KW-1185">Reference proteome</keyword>
<gene>
    <name evidence="1" type="ORF">Prum_100430</name>
</gene>
<reference evidence="1 2" key="1">
    <citation type="submission" date="2020-03" db="EMBL/GenBank/DDBJ databases">
        <title>Whole genome shotgun sequence of Phytohabitans rumicis NBRC 108638.</title>
        <authorList>
            <person name="Komaki H."/>
            <person name="Tamura T."/>
        </authorList>
    </citation>
    <scope>NUCLEOTIDE SEQUENCE [LARGE SCALE GENOMIC DNA]</scope>
    <source>
        <strain evidence="1 2">NBRC 108638</strain>
    </source>
</reference>
<protein>
    <submittedName>
        <fullName evidence="1">Lipid-transfer protein</fullName>
    </submittedName>
</protein>
<dbReference type="EMBL" id="BLPG01000002">
    <property type="protein sequence ID" value="GFJ96401.1"/>
    <property type="molecule type" value="Genomic_DNA"/>
</dbReference>
<dbReference type="SUPFAM" id="SSF53901">
    <property type="entry name" value="Thiolase-like"/>
    <property type="match status" value="1"/>
</dbReference>
<dbReference type="PIRSF" id="PIRSF000429">
    <property type="entry name" value="Ac-CoA_Ac_transf"/>
    <property type="match status" value="1"/>
</dbReference>
<dbReference type="InterPro" id="IPR002155">
    <property type="entry name" value="Thiolase"/>
</dbReference>
<dbReference type="NCBIfam" id="NF005924">
    <property type="entry name" value="PRK07937.1"/>
    <property type="match status" value="1"/>
</dbReference>
<proteinExistence type="predicted"/>
<dbReference type="RefSeq" id="WP_173086060.1">
    <property type="nucleotide sequence ID" value="NZ_BAABJB010000037.1"/>
</dbReference>
<dbReference type="Proteomes" id="UP000482960">
    <property type="component" value="Unassembled WGS sequence"/>
</dbReference>
<comment type="caution">
    <text evidence="1">The sequence shown here is derived from an EMBL/GenBank/DDBJ whole genome shotgun (WGS) entry which is preliminary data.</text>
</comment>
<dbReference type="PANTHER" id="PTHR42870:SF1">
    <property type="entry name" value="NON-SPECIFIC LIPID-TRANSFER PROTEIN-LIKE 2"/>
    <property type="match status" value="1"/>
</dbReference>
<name>A0A6V8LN17_9ACTN</name>
<dbReference type="InterPro" id="IPR016039">
    <property type="entry name" value="Thiolase-like"/>
</dbReference>
<dbReference type="Gene3D" id="3.40.47.10">
    <property type="match status" value="1"/>
</dbReference>
<evidence type="ECO:0000313" key="2">
    <source>
        <dbReference type="Proteomes" id="UP000482960"/>
    </source>
</evidence>
<dbReference type="GO" id="GO:0016747">
    <property type="term" value="F:acyltransferase activity, transferring groups other than amino-acyl groups"/>
    <property type="evidence" value="ECO:0007669"/>
    <property type="project" value="InterPro"/>
</dbReference>
<dbReference type="AlphaFoldDB" id="A0A6V8LN17"/>
<dbReference type="PANTHER" id="PTHR42870">
    <property type="entry name" value="ACETYL-COA C-ACETYLTRANSFERASE"/>
    <property type="match status" value="1"/>
</dbReference>
<reference evidence="1 2" key="2">
    <citation type="submission" date="2020-03" db="EMBL/GenBank/DDBJ databases">
        <authorList>
            <person name="Ichikawa N."/>
            <person name="Kimura A."/>
            <person name="Kitahashi Y."/>
            <person name="Uohara A."/>
        </authorList>
    </citation>
    <scope>NUCLEOTIDE SEQUENCE [LARGE SCALE GENOMIC DNA]</scope>
    <source>
        <strain evidence="1 2">NBRC 108638</strain>
    </source>
</reference>
<evidence type="ECO:0000313" key="1">
    <source>
        <dbReference type="EMBL" id="GFJ96401.1"/>
    </source>
</evidence>
<sequence length="355" mass="36697">MNQVAVVGFAQYPNVPSAGTTSGVELLVPVFQEVLADLAMSKQDIDFWCSGSSDYLAGRAFSFVNAVDAIGAYPPIVESHVEMDAAWALYEAYVKLLTGEAETALVYGFGKSSAGQLRRILALQLDPYLHAPLWPDSVSVAALQARLGIEAGLYGERDMAEVAAASRAAARDNPKAQVSGVDSPDTLLKAPYVADPLRAHDCAPVTDGAAAVVLAAGDRARALRERPAWITGFAHRVDSPALGARDLTTVPSATAAAEAAGLRGDDVDVVELHAPFTHQQLLLTRALGLGESDGGGARINPSGGVLCGNPMFSAGLSRIGAAAEQVMSGRAGRAAAHATSGPALQQNLVCVLEGA</sequence>
<accession>A0A6V8LN17</accession>